<feature type="domain" description="Translation initiation factor IF2/IF5" evidence="7">
    <location>
        <begin position="27"/>
        <end position="134"/>
    </location>
</feature>
<dbReference type="EMBL" id="AP026830">
    <property type="protein sequence ID" value="BDR93427.1"/>
    <property type="molecule type" value="Genomic_DNA"/>
</dbReference>
<evidence type="ECO:0000256" key="6">
    <source>
        <dbReference type="ARBA" id="ARBA00032408"/>
    </source>
</evidence>
<evidence type="ECO:0000256" key="1">
    <source>
        <dbReference type="ARBA" id="ARBA00010397"/>
    </source>
</evidence>
<dbReference type="GO" id="GO:0003743">
    <property type="term" value="F:translation initiation factor activity"/>
    <property type="evidence" value="ECO:0007669"/>
    <property type="project" value="UniProtKB-KW"/>
</dbReference>
<name>A0A830EF85_9CREN</name>
<evidence type="ECO:0000313" key="8">
    <source>
        <dbReference type="EMBL" id="BDR93427.1"/>
    </source>
</evidence>
<dbReference type="RefSeq" id="WP_054843595.1">
    <property type="nucleotide sequence ID" value="NZ_AP026830.1"/>
</dbReference>
<dbReference type="NCBIfam" id="NF003067">
    <property type="entry name" value="PRK03988.1"/>
    <property type="match status" value="1"/>
</dbReference>
<evidence type="ECO:0000256" key="2">
    <source>
        <dbReference type="ARBA" id="ARBA00022314"/>
    </source>
</evidence>
<protein>
    <recommendedName>
        <fullName evidence="2">Translation initiation factor 2 subunit beta</fullName>
    </recommendedName>
    <alternativeName>
        <fullName evidence="5">aIF2-beta</fullName>
    </alternativeName>
    <alternativeName>
        <fullName evidence="6">eIF-2-beta</fullName>
    </alternativeName>
</protein>
<dbReference type="PANTHER" id="PTHR23001:SF3">
    <property type="entry name" value="EUKARYOTIC TRANSLATION INITIATION FACTOR 2 SUBUNIT 2"/>
    <property type="match status" value="1"/>
</dbReference>
<accession>A0A830EF85</accession>
<evidence type="ECO:0000256" key="3">
    <source>
        <dbReference type="ARBA" id="ARBA00022540"/>
    </source>
</evidence>
<evidence type="ECO:0000256" key="4">
    <source>
        <dbReference type="ARBA" id="ARBA00022917"/>
    </source>
</evidence>
<dbReference type="SUPFAM" id="SSF100966">
    <property type="entry name" value="Translation initiation factor 2 beta, aIF2beta, N-terminal domain"/>
    <property type="match status" value="1"/>
</dbReference>
<evidence type="ECO:0000256" key="5">
    <source>
        <dbReference type="ARBA" id="ARBA00031466"/>
    </source>
</evidence>
<dbReference type="SMART" id="SM00653">
    <property type="entry name" value="eIF2B_5"/>
    <property type="match status" value="1"/>
</dbReference>
<reference evidence="8" key="4">
    <citation type="journal article" date="2023" name="Microbiol. Resour. Announc.">
        <title>Complete Genome Sequence of Vulcanisaeta souniana Strain IC-059, a Hyperthermophilic Archaeon Isolated from Hot Spring Water in Japan.</title>
        <authorList>
            <person name="Kato S."/>
            <person name="Itoh T."/>
            <person name="Wu L."/>
            <person name="Ma J."/>
            <person name="Ohkuma M."/>
        </authorList>
    </citation>
    <scope>NUCLEOTIDE SEQUENCE</scope>
    <source>
        <strain evidence="8">JCM 11219</strain>
    </source>
</reference>
<dbReference type="InterPro" id="IPR016190">
    <property type="entry name" value="Transl_init_fac_IF2/IF5_Zn-bd"/>
</dbReference>
<dbReference type="Proteomes" id="UP001060771">
    <property type="component" value="Chromosome"/>
</dbReference>
<dbReference type="AlphaFoldDB" id="A0A830EF85"/>
<dbReference type="PANTHER" id="PTHR23001">
    <property type="entry name" value="EUKARYOTIC TRANSLATION INITIATION FACTOR"/>
    <property type="match status" value="1"/>
</dbReference>
<reference evidence="9" key="2">
    <citation type="submission" date="2020-09" db="EMBL/GenBank/DDBJ databases">
        <authorList>
            <person name="Sun Q."/>
            <person name="Ohkuma M."/>
        </authorList>
    </citation>
    <scope>NUCLEOTIDE SEQUENCE</scope>
    <source>
        <strain evidence="9">JCM 11219</strain>
    </source>
</reference>
<comment type="similarity">
    <text evidence="1">Belongs to the eIF-2-beta/eIF-5 family.</text>
</comment>
<organism evidence="9 10">
    <name type="scientific">Vulcanisaeta souniana JCM 11219</name>
    <dbReference type="NCBI Taxonomy" id="1293586"/>
    <lineage>
        <taxon>Archaea</taxon>
        <taxon>Thermoproteota</taxon>
        <taxon>Thermoprotei</taxon>
        <taxon>Thermoproteales</taxon>
        <taxon>Thermoproteaceae</taxon>
        <taxon>Vulcanisaeta</taxon>
    </lineage>
</organism>
<dbReference type="OrthoDB" id="38099at2157"/>
<evidence type="ECO:0000313" key="9">
    <source>
        <dbReference type="EMBL" id="GGI77032.1"/>
    </source>
</evidence>
<dbReference type="Pfam" id="PF01873">
    <property type="entry name" value="eIF-5_eIF-2B"/>
    <property type="match status" value="1"/>
</dbReference>
<evidence type="ECO:0000313" key="11">
    <source>
        <dbReference type="Proteomes" id="UP001060771"/>
    </source>
</evidence>
<evidence type="ECO:0000259" key="7">
    <source>
        <dbReference type="SMART" id="SM00653"/>
    </source>
</evidence>
<sequence>MSSGSNYDELYMKLLDRAYTLITPRIQRRQEIPRLSIQVQPKKTIIQNFRDVAQRLNRDPTHIARFFLKELALPGSIDGNTLVLYAERSPRTLEAVYERYIKFYVECPVCHSIDTYLERDGRIYVLVCTACGARTPRKGIS</sequence>
<reference evidence="9" key="1">
    <citation type="journal article" date="2014" name="Int. J. Syst. Evol. Microbiol.">
        <title>Complete genome sequence of Corynebacterium casei LMG S-19264T (=DSM 44701T), isolated from a smear-ripened cheese.</title>
        <authorList>
            <consortium name="US DOE Joint Genome Institute (JGI-PGF)"/>
            <person name="Walter F."/>
            <person name="Albersmeier A."/>
            <person name="Kalinowski J."/>
            <person name="Ruckert C."/>
        </authorList>
    </citation>
    <scope>NUCLEOTIDE SEQUENCE</scope>
    <source>
        <strain evidence="9">JCM 11219</strain>
    </source>
</reference>
<dbReference type="Gene3D" id="3.30.30.170">
    <property type="match status" value="1"/>
</dbReference>
<reference evidence="11" key="3">
    <citation type="submission" date="2022-09" db="EMBL/GenBank/DDBJ databases">
        <title>Complete genome sequence of Vulcanisaeta souniana.</title>
        <authorList>
            <person name="Kato S."/>
            <person name="Itoh T."/>
            <person name="Ohkuma M."/>
        </authorList>
    </citation>
    <scope>NUCLEOTIDE SEQUENCE [LARGE SCALE GENOMIC DNA]</scope>
    <source>
        <strain evidence="11">JCM 11219</strain>
    </source>
</reference>
<dbReference type="SUPFAM" id="SSF75689">
    <property type="entry name" value="Zinc-binding domain of translation initiation factor 2 beta"/>
    <property type="match status" value="1"/>
</dbReference>
<dbReference type="EMBL" id="BMNM01000004">
    <property type="protein sequence ID" value="GGI77032.1"/>
    <property type="molecule type" value="Genomic_DNA"/>
</dbReference>
<dbReference type="FunFam" id="3.30.30.170:FF:000001">
    <property type="entry name" value="Eukaryotic translation initiation factor 2 subunit"/>
    <property type="match status" value="1"/>
</dbReference>
<dbReference type="Proteomes" id="UP000657075">
    <property type="component" value="Unassembled WGS sequence"/>
</dbReference>
<gene>
    <name evidence="9" type="ORF">GCM10007112_12300</name>
    <name evidence="8" type="ORF">Vsou_25200</name>
</gene>
<dbReference type="GeneID" id="76208057"/>
<dbReference type="InterPro" id="IPR002735">
    <property type="entry name" value="Transl_init_fac_IF2/IF5_dom"/>
</dbReference>
<proteinExistence type="inferred from homology"/>
<keyword evidence="4" id="KW-0648">Protein biosynthesis</keyword>
<dbReference type="InterPro" id="IPR016189">
    <property type="entry name" value="Transl_init_fac_IF2/IF5_N"/>
</dbReference>
<keyword evidence="11" id="KW-1185">Reference proteome</keyword>
<keyword evidence="3 9" id="KW-0396">Initiation factor</keyword>
<dbReference type="InterPro" id="IPR045196">
    <property type="entry name" value="IF2/IF5"/>
</dbReference>
<evidence type="ECO:0000313" key="10">
    <source>
        <dbReference type="Proteomes" id="UP000657075"/>
    </source>
</evidence>